<dbReference type="CDD" id="cd07987">
    <property type="entry name" value="LPLAT_MGAT-like"/>
    <property type="match status" value="1"/>
</dbReference>
<reference evidence="18 19" key="1">
    <citation type="journal article" date="2014" name="BMC Genomics">
        <title>Comparative genome sequencing reveals chemotype-specific gene clusters in the toxigenic black mold Stachybotrys.</title>
        <authorList>
            <person name="Semeiks J."/>
            <person name="Borek D."/>
            <person name="Otwinowski Z."/>
            <person name="Grishin N.V."/>
        </authorList>
    </citation>
    <scope>NUCLEOTIDE SEQUENCE [LARGE SCALE GENOMIC DNA]</scope>
    <source>
        <strain evidence="18 19">IBT 40285</strain>
    </source>
</reference>
<dbReference type="InterPro" id="IPR007130">
    <property type="entry name" value="DAGAT"/>
</dbReference>
<evidence type="ECO:0000256" key="16">
    <source>
        <dbReference type="RuleBase" id="RU367023"/>
    </source>
</evidence>
<dbReference type="PANTHER" id="PTHR12317">
    <property type="entry name" value="DIACYLGLYCEROL O-ACYLTRANSFERASE"/>
    <property type="match status" value="1"/>
</dbReference>
<dbReference type="EMBL" id="KL660660">
    <property type="protein sequence ID" value="KFA64665.1"/>
    <property type="molecule type" value="Genomic_DNA"/>
</dbReference>
<feature type="transmembrane region" description="Helical" evidence="16">
    <location>
        <begin position="146"/>
        <end position="165"/>
    </location>
</feature>
<evidence type="ECO:0000313" key="19">
    <source>
        <dbReference type="Proteomes" id="UP000028524"/>
    </source>
</evidence>
<dbReference type="GO" id="GO:0097038">
    <property type="term" value="C:perinuclear endoplasmic reticulum"/>
    <property type="evidence" value="ECO:0007669"/>
    <property type="project" value="EnsemblFungi"/>
</dbReference>
<keyword evidence="11 16" id="KW-1133">Transmembrane helix</keyword>
<sequence length="468" mass="52100">MADAKAYAGLQDVAHGKVTTIPYEEAAAATRAADQQGTEERPERTQPDTDDDPSRDRESEAASVSSITEYEAPTLNGEGKSYATAVTQDLPKETRKTELSSQDDDTPYPPLSAKSSAEDHERQAWKAAGIRFAPAQIPLPRRLQTAAVLFHCMSIVLFVSCFWFVCANPFAWPILVPYLIYLTLSTAGTNGNLSHRSEYLRSLPLWSLMAGYFPAKLHKTFDLPPNRKYIFGYHPHGIISHGAWLAFATNALGFREKFPGITNSLLTLDNNFRLPFHRDWILALGVRSVSKDSICNALGKGGPNNDGQGRAVTIVVGGARESLEGQPGTLRLLLKGRKGFIKMALRTGADLVPVLGFGENDLYDQLSPKTHPLVHKVQMFFLKVFKFTLPAFHARGLLNYDIGLMPYRRPLNIVVGRPIQVNRAADVQPTQEDIDRLHELYVNEVVKMWEAYKDQFAPDRTTEMQIMA</sequence>
<keyword evidence="12 16" id="KW-0443">Lipid metabolism</keyword>
<evidence type="ECO:0000256" key="3">
    <source>
        <dbReference type="ARBA" id="ARBA00005189"/>
    </source>
</evidence>
<organism evidence="18 19">
    <name type="scientific">Stachybotrys chlorohalonatus (strain IBT 40285)</name>
    <dbReference type="NCBI Taxonomy" id="1283841"/>
    <lineage>
        <taxon>Eukaryota</taxon>
        <taxon>Fungi</taxon>
        <taxon>Dikarya</taxon>
        <taxon>Ascomycota</taxon>
        <taxon>Pezizomycotina</taxon>
        <taxon>Sordariomycetes</taxon>
        <taxon>Hypocreomycetidae</taxon>
        <taxon>Hypocreales</taxon>
        <taxon>Stachybotryaceae</taxon>
        <taxon>Stachybotrys</taxon>
    </lineage>
</organism>
<dbReference type="FunCoup" id="A0A084QL30">
    <property type="interactions" value="219"/>
</dbReference>
<dbReference type="InParanoid" id="A0A084QL30"/>
<feature type="compositionally biased region" description="Basic and acidic residues" evidence="17">
    <location>
        <begin position="38"/>
        <end position="60"/>
    </location>
</feature>
<protein>
    <recommendedName>
        <fullName evidence="5 16">Diacylglycerol O-acyltransferase</fullName>
        <ecNumber evidence="5 16">2.3.1.20</ecNumber>
    </recommendedName>
</protein>
<evidence type="ECO:0000256" key="15">
    <source>
        <dbReference type="ARBA" id="ARBA00048109"/>
    </source>
</evidence>
<evidence type="ECO:0000256" key="17">
    <source>
        <dbReference type="SAM" id="MobiDB-lite"/>
    </source>
</evidence>
<evidence type="ECO:0000313" key="18">
    <source>
        <dbReference type="EMBL" id="KFA64665.1"/>
    </source>
</evidence>
<evidence type="ECO:0000256" key="12">
    <source>
        <dbReference type="ARBA" id="ARBA00023098"/>
    </source>
</evidence>
<keyword evidence="8 16" id="KW-0812">Transmembrane</keyword>
<name>A0A084QL30_STAC4</name>
<dbReference type="AlphaFoldDB" id="A0A084QL30"/>
<dbReference type="GO" id="GO:0006071">
    <property type="term" value="P:glycerol metabolic process"/>
    <property type="evidence" value="ECO:0007669"/>
    <property type="project" value="UniProtKB-UniRule"/>
</dbReference>
<evidence type="ECO:0000256" key="1">
    <source>
        <dbReference type="ARBA" id="ARBA00004477"/>
    </source>
</evidence>
<dbReference type="OMA" id="FWFTCAN"/>
<evidence type="ECO:0000256" key="14">
    <source>
        <dbReference type="ARBA" id="ARBA00023315"/>
    </source>
</evidence>
<evidence type="ECO:0000256" key="5">
    <source>
        <dbReference type="ARBA" id="ARBA00013244"/>
    </source>
</evidence>
<dbReference type="Pfam" id="PF03982">
    <property type="entry name" value="DAGAT"/>
    <property type="match status" value="1"/>
</dbReference>
<dbReference type="UniPathway" id="UPA00282"/>
<dbReference type="GO" id="GO:0005789">
    <property type="term" value="C:endoplasmic reticulum membrane"/>
    <property type="evidence" value="ECO:0007669"/>
    <property type="project" value="UniProtKB-SubCell"/>
</dbReference>
<dbReference type="GO" id="GO:0005811">
    <property type="term" value="C:lipid droplet"/>
    <property type="evidence" value="ECO:0007669"/>
    <property type="project" value="EnsemblFungi"/>
</dbReference>
<evidence type="ECO:0000256" key="9">
    <source>
        <dbReference type="ARBA" id="ARBA00022798"/>
    </source>
</evidence>
<dbReference type="GO" id="GO:0006672">
    <property type="term" value="P:ceramide metabolic process"/>
    <property type="evidence" value="ECO:0007669"/>
    <property type="project" value="EnsemblFungi"/>
</dbReference>
<dbReference type="Proteomes" id="UP000028524">
    <property type="component" value="Unassembled WGS sequence"/>
</dbReference>
<comment type="pathway">
    <text evidence="2 16">Glycerolipid metabolism; triacylglycerol biosynthesis.</text>
</comment>
<feature type="region of interest" description="Disordered" evidence="17">
    <location>
        <begin position="25"/>
        <end position="119"/>
    </location>
</feature>
<dbReference type="PANTHER" id="PTHR12317:SF0">
    <property type="entry name" value="ACYLTRANSFERASE"/>
    <property type="match status" value="1"/>
</dbReference>
<comment type="catalytic activity">
    <reaction evidence="15 16">
        <text>an acyl-CoA + a 1,2-diacyl-sn-glycerol = a triacyl-sn-glycerol + CoA</text>
        <dbReference type="Rhea" id="RHEA:10868"/>
        <dbReference type="ChEBI" id="CHEBI:17815"/>
        <dbReference type="ChEBI" id="CHEBI:57287"/>
        <dbReference type="ChEBI" id="CHEBI:58342"/>
        <dbReference type="ChEBI" id="CHEBI:64615"/>
        <dbReference type="EC" id="2.3.1.20"/>
    </reaction>
</comment>
<comment type="subcellular location">
    <subcellularLocation>
        <location evidence="1 16">Endoplasmic reticulum membrane</location>
        <topology evidence="1 16">Multi-pass membrane protein</topology>
    </subcellularLocation>
</comment>
<dbReference type="GO" id="GO:0140042">
    <property type="term" value="P:lipid droplet formation"/>
    <property type="evidence" value="ECO:0007669"/>
    <property type="project" value="EnsemblFungi"/>
</dbReference>
<keyword evidence="19" id="KW-1185">Reference proteome</keyword>
<evidence type="ECO:0000256" key="4">
    <source>
        <dbReference type="ARBA" id="ARBA00005420"/>
    </source>
</evidence>
<accession>A0A084QL30</accession>
<dbReference type="GO" id="GO:0032541">
    <property type="term" value="C:cortical endoplasmic reticulum"/>
    <property type="evidence" value="ECO:0007669"/>
    <property type="project" value="EnsemblFungi"/>
</dbReference>
<keyword evidence="10 16" id="KW-0256">Endoplasmic reticulum</keyword>
<dbReference type="GO" id="GO:0004144">
    <property type="term" value="F:diacylglycerol O-acyltransferase activity"/>
    <property type="evidence" value="ECO:0007669"/>
    <property type="project" value="UniProtKB-UniRule"/>
</dbReference>
<evidence type="ECO:0000256" key="8">
    <source>
        <dbReference type="ARBA" id="ARBA00022692"/>
    </source>
</evidence>
<comment type="pathway">
    <text evidence="3">Lipid metabolism.</text>
</comment>
<evidence type="ECO:0000256" key="10">
    <source>
        <dbReference type="ARBA" id="ARBA00022824"/>
    </source>
</evidence>
<dbReference type="OrthoDB" id="264532at2759"/>
<keyword evidence="13 16" id="KW-0472">Membrane</keyword>
<keyword evidence="9" id="KW-0319">Glycerol metabolism</keyword>
<dbReference type="GO" id="GO:0019432">
    <property type="term" value="P:triglyceride biosynthetic process"/>
    <property type="evidence" value="ECO:0007669"/>
    <property type="project" value="UniProtKB-UniRule"/>
</dbReference>
<comment type="similarity">
    <text evidence="4 16">Belongs to the diacylglycerol acyltransferase family.</text>
</comment>
<evidence type="ECO:0000256" key="2">
    <source>
        <dbReference type="ARBA" id="ARBA00004771"/>
    </source>
</evidence>
<dbReference type="EC" id="2.3.1.20" evidence="5 16"/>
<evidence type="ECO:0000256" key="7">
    <source>
        <dbReference type="ARBA" id="ARBA00022679"/>
    </source>
</evidence>
<keyword evidence="7" id="KW-0808">Transferase</keyword>
<dbReference type="STRING" id="1283841.A0A084QL30"/>
<comment type="caution">
    <text evidence="16">Lacks conserved residue(s) required for the propagation of feature annotation.</text>
</comment>
<evidence type="ECO:0000256" key="11">
    <source>
        <dbReference type="ARBA" id="ARBA00022989"/>
    </source>
</evidence>
<keyword evidence="6 16" id="KW-0444">Lipid biosynthesis</keyword>
<evidence type="ECO:0000256" key="13">
    <source>
        <dbReference type="ARBA" id="ARBA00023136"/>
    </source>
</evidence>
<dbReference type="HOGENOM" id="CLU_023995_3_0_1"/>
<gene>
    <name evidence="18" type="ORF">S40285_06169</name>
</gene>
<evidence type="ECO:0000256" key="6">
    <source>
        <dbReference type="ARBA" id="ARBA00022516"/>
    </source>
</evidence>
<proteinExistence type="inferred from homology"/>
<keyword evidence="14 16" id="KW-0012">Acyltransferase</keyword>
<comment type="function">
    <text evidence="16">Catalyzes the terminal and only committed step in triacylglycerol synthesis by using diacylglycerol and fatty acyl CoA as substrates.</text>
</comment>
<dbReference type="GO" id="GO:0035356">
    <property type="term" value="P:intracellular triglyceride homeostasis"/>
    <property type="evidence" value="ECO:0007669"/>
    <property type="project" value="EnsemblFungi"/>
</dbReference>